<sequence length="485" mass="50370">MGKLMYESRSRVLTAVCLASSVLLFSAGCASGGGSGSLPADTHATLLITATNNAKIPIFKFNIQTLTLLADDGTSVPILTTPQLVELGSINGVARPLVTIDIPQKTYVSVNLAYGPSNFVVIDRSAGPGNIDTATYKLAPQTAPTIAVKFLLKTPLVITGSAMGMLLNLNIPQSTTYTPFFDGSSTLAPGGGDTTFNPVFSISAVTLAANPSTLQDGKVEDVHGQVTANSDSALTIATDSGSSFTFDTPSSTVFTGVSGATPPIGSYVDVDAALEADGSMLATHIQTEATSLQYDMIGQVIDYTSQTYIASSGREQQGPNLVNEFYSNYLQIDMSTQFEISWPGGTAPAGLPFTPTLNAESILPGQNIATPIESLQSVGNVYPVPNIVTLEPQTINGTVAAISNVSGQTSYQITLFNDDLIALFGSTQTVAAYSTAETHTITTSPLSVGSVARVRGLLFDDGGTLRMVATEIEDGVPGYGAGIPF</sequence>
<dbReference type="PROSITE" id="PS51257">
    <property type="entry name" value="PROKAR_LIPOPROTEIN"/>
    <property type="match status" value="1"/>
</dbReference>
<dbReference type="Proteomes" id="UP000535182">
    <property type="component" value="Unassembled WGS sequence"/>
</dbReference>
<keyword evidence="4" id="KW-1185">Reference proteome</keyword>
<accession>A0A9X0U3I3</accession>
<keyword evidence="1" id="KW-0732">Signal</keyword>
<feature type="signal peptide" evidence="1">
    <location>
        <begin position="1"/>
        <end position="32"/>
    </location>
</feature>
<gene>
    <name evidence="3" type="ORF">HDF14_001999</name>
</gene>
<evidence type="ECO:0000313" key="4">
    <source>
        <dbReference type="Proteomes" id="UP000535182"/>
    </source>
</evidence>
<dbReference type="RefSeq" id="WP_183975843.1">
    <property type="nucleotide sequence ID" value="NZ_JACHEB010000004.1"/>
</dbReference>
<dbReference type="InterPro" id="IPR043724">
    <property type="entry name" value="DUF5666"/>
</dbReference>
<organism evidence="3 4">
    <name type="scientific">Tunturiibacter gelidiferens</name>
    <dbReference type="NCBI Taxonomy" id="3069689"/>
    <lineage>
        <taxon>Bacteria</taxon>
        <taxon>Pseudomonadati</taxon>
        <taxon>Acidobacteriota</taxon>
        <taxon>Terriglobia</taxon>
        <taxon>Terriglobales</taxon>
        <taxon>Acidobacteriaceae</taxon>
        <taxon>Tunturiibacter</taxon>
    </lineage>
</organism>
<comment type="caution">
    <text evidence="3">The sequence shown here is derived from an EMBL/GenBank/DDBJ whole genome shotgun (WGS) entry which is preliminary data.</text>
</comment>
<evidence type="ECO:0000313" key="3">
    <source>
        <dbReference type="EMBL" id="MBB5328389.1"/>
    </source>
</evidence>
<dbReference type="AlphaFoldDB" id="A0A9X0U3I3"/>
<feature type="domain" description="DUF5666" evidence="2">
    <location>
        <begin position="223"/>
        <end position="286"/>
    </location>
</feature>
<evidence type="ECO:0000256" key="1">
    <source>
        <dbReference type="SAM" id="SignalP"/>
    </source>
</evidence>
<feature type="chain" id="PRO_5040792378" description="DUF5666 domain-containing protein" evidence="1">
    <location>
        <begin position="33"/>
        <end position="485"/>
    </location>
</feature>
<reference evidence="3 4" key="1">
    <citation type="submission" date="2020-08" db="EMBL/GenBank/DDBJ databases">
        <title>Genomic Encyclopedia of Type Strains, Phase IV (KMG-V): Genome sequencing to study the core and pangenomes of soil and plant-associated prokaryotes.</title>
        <authorList>
            <person name="Whitman W."/>
        </authorList>
    </citation>
    <scope>NUCLEOTIDE SEQUENCE [LARGE SCALE GENOMIC DNA]</scope>
    <source>
        <strain evidence="3 4">X5P2</strain>
    </source>
</reference>
<name>A0A9X0U3I3_9BACT</name>
<proteinExistence type="predicted"/>
<protein>
    <recommendedName>
        <fullName evidence="2">DUF5666 domain-containing protein</fullName>
    </recommendedName>
</protein>
<evidence type="ECO:0000259" key="2">
    <source>
        <dbReference type="Pfam" id="PF18914"/>
    </source>
</evidence>
<dbReference type="Pfam" id="PF18914">
    <property type="entry name" value="DUF5666"/>
    <property type="match status" value="1"/>
</dbReference>
<dbReference type="EMBL" id="JACHEB010000004">
    <property type="protein sequence ID" value="MBB5328389.1"/>
    <property type="molecule type" value="Genomic_DNA"/>
</dbReference>